<name>A0A9D2N7C4_9FIRM</name>
<dbReference type="SUPFAM" id="SSF56266">
    <property type="entry name" value="DmpA/ArgJ-like"/>
    <property type="match status" value="1"/>
</dbReference>
<evidence type="ECO:0000256" key="1">
    <source>
        <dbReference type="ARBA" id="ARBA00007068"/>
    </source>
</evidence>
<dbReference type="PANTHER" id="PTHR36512:SF3">
    <property type="entry name" value="BLR5678 PROTEIN"/>
    <property type="match status" value="1"/>
</dbReference>
<accession>A0A9D2N7C4</accession>
<reference evidence="2" key="2">
    <citation type="submission" date="2021-04" db="EMBL/GenBank/DDBJ databases">
        <authorList>
            <person name="Gilroy R."/>
        </authorList>
    </citation>
    <scope>NUCLEOTIDE SEQUENCE</scope>
    <source>
        <strain evidence="2">ChiSxjej6B18-287</strain>
    </source>
</reference>
<comment type="similarity">
    <text evidence="1">Belongs to the peptidase S58 family.</text>
</comment>
<dbReference type="PANTHER" id="PTHR36512">
    <property type="entry name" value="D-AMINOPEPTIDASE"/>
    <property type="match status" value="1"/>
</dbReference>
<dbReference type="AlphaFoldDB" id="A0A9D2N7C4"/>
<dbReference type="Pfam" id="PF03576">
    <property type="entry name" value="Peptidase_S58"/>
    <property type="match status" value="1"/>
</dbReference>
<dbReference type="CDD" id="cd02252">
    <property type="entry name" value="nylC_like"/>
    <property type="match status" value="1"/>
</dbReference>
<dbReference type="InterPro" id="IPR005321">
    <property type="entry name" value="Peptidase_S58_DmpA"/>
</dbReference>
<gene>
    <name evidence="2" type="ORF">H9935_09180</name>
</gene>
<comment type="caution">
    <text evidence="2">The sequence shown here is derived from an EMBL/GenBank/DDBJ whole genome shotgun (WGS) entry which is preliminary data.</text>
</comment>
<dbReference type="Proteomes" id="UP000823893">
    <property type="component" value="Unassembled WGS sequence"/>
</dbReference>
<sequence length="327" mass="34469">MKREISIKEIKGIRIGQTENTEAGTGCTVFLSEEGMAAGLDVRGGGPASRESELLAPLAAAQVIHGIVLAGGSAFGLNAADGVMEYLRERKIGFEVGPSLKVPLVCQSDLFDLTVGDSHVWPDKTMGYEACLNSERGGNYRDGNYGAGCGATVGKFAGMDFCMKSGIGSYALQIGELQVGAVVAVNALGDIYDWKTGQKIAGLLTEDKKAFRSTEDLMYASTKVVENKFTGNTTIGVILTNGKFHKVSLCKIAGMAHDGYARSIRPVHTSADGDSIYAVSLGQISADQDLVGTLAAEVMSEAVIRAVENAESAYGFPGLRTGEKKNY</sequence>
<dbReference type="EMBL" id="DWWV01000117">
    <property type="protein sequence ID" value="HJC10974.1"/>
    <property type="molecule type" value="Genomic_DNA"/>
</dbReference>
<evidence type="ECO:0000313" key="3">
    <source>
        <dbReference type="Proteomes" id="UP000823893"/>
    </source>
</evidence>
<dbReference type="Gene3D" id="3.60.70.12">
    <property type="entry name" value="L-amino peptidase D-ALA esterase/amidase"/>
    <property type="match status" value="1"/>
</dbReference>
<reference evidence="2" key="1">
    <citation type="journal article" date="2021" name="PeerJ">
        <title>Extensive microbial diversity within the chicken gut microbiome revealed by metagenomics and culture.</title>
        <authorList>
            <person name="Gilroy R."/>
            <person name="Ravi A."/>
            <person name="Getino M."/>
            <person name="Pursley I."/>
            <person name="Horton D.L."/>
            <person name="Alikhan N.F."/>
            <person name="Baker D."/>
            <person name="Gharbi K."/>
            <person name="Hall N."/>
            <person name="Watson M."/>
            <person name="Adriaenssens E.M."/>
            <person name="Foster-Nyarko E."/>
            <person name="Jarju S."/>
            <person name="Secka A."/>
            <person name="Antonio M."/>
            <person name="Oren A."/>
            <person name="Chaudhuri R.R."/>
            <person name="La Ragione R."/>
            <person name="Hildebrand F."/>
            <person name="Pallen M.J."/>
        </authorList>
    </citation>
    <scope>NUCLEOTIDE SEQUENCE</scope>
    <source>
        <strain evidence="2">ChiSxjej6B18-287</strain>
    </source>
</reference>
<evidence type="ECO:0000313" key="2">
    <source>
        <dbReference type="EMBL" id="HJC10974.1"/>
    </source>
</evidence>
<protein>
    <submittedName>
        <fullName evidence="2">P1 family peptidase</fullName>
    </submittedName>
</protein>
<organism evidence="2 3">
    <name type="scientific">Candidatus Blautia merdigallinarum</name>
    <dbReference type="NCBI Taxonomy" id="2838495"/>
    <lineage>
        <taxon>Bacteria</taxon>
        <taxon>Bacillati</taxon>
        <taxon>Bacillota</taxon>
        <taxon>Clostridia</taxon>
        <taxon>Lachnospirales</taxon>
        <taxon>Lachnospiraceae</taxon>
        <taxon>Blautia</taxon>
    </lineage>
</organism>
<proteinExistence type="inferred from homology"/>
<dbReference type="InterPro" id="IPR016117">
    <property type="entry name" value="ArgJ-like_dom_sf"/>
</dbReference>
<dbReference type="GO" id="GO:0004177">
    <property type="term" value="F:aminopeptidase activity"/>
    <property type="evidence" value="ECO:0007669"/>
    <property type="project" value="TreeGrafter"/>
</dbReference>